<name>A0A3B7N314_9BACT</name>
<evidence type="ECO:0000256" key="4">
    <source>
        <dbReference type="ARBA" id="ARBA00023284"/>
    </source>
</evidence>
<gene>
    <name evidence="7" type="ORF">D3H65_32705</name>
</gene>
<dbReference type="KEGG" id="pseg:D3H65_32705"/>
<evidence type="ECO:0000313" key="7">
    <source>
        <dbReference type="EMBL" id="AXY78455.1"/>
    </source>
</evidence>
<sequence>MKSTLLLCLLLGSLYGFAQKGAPPNPLALDDAGMDGYLKNRKPAKISIQVHHLPASAGRIKVSYSLVHFGAQSQIARQTVLGKDGTVTIVLDENLPYQQLWLTVDSLLYTGIVVNSDLHISIDAAITKGQEIYLAGNGVQFSGTDGALNSVLNEHTLFRKKERDSIESYFVNQSLLAANKKITLETFLQTADLAYRQLQQTDEEFIGKYPGYGEIIRNETNSMYYGWFCVPFTFKNIPAQYWERIKTHQPYFVSNDGVAFYQQLSNYIVYNSNNAAINIQSLLYKNYAKYNETQKSILDSINYYEQLSGPEREKSKKELNNLYNKRYSHFTDEQSMLTMQHQINIIENNHTGARADLLKICLMGGLKEQYNTTYPFLLKHLTTDWCKRIVQTQLAESISRQKEVDSLFNIAQKINDTQLYIGKPLVQLAFGAQLYRLDSLTKAADFIVNLKAKFKGKAIIIDFWATWCGPCLSDIPRGKKLHEDNKDLPIEYVYLCTTGGSNEKSWKNHVVDLKAPGTHIFVNDVMITEIKRIFNASGGFPAYVVIDLQGNASASKIRFMSEVTRATLQSVVGL</sequence>
<feature type="chain" id="PRO_5017718102" evidence="5">
    <location>
        <begin position="19"/>
        <end position="574"/>
    </location>
</feature>
<keyword evidence="8" id="KW-1185">Reference proteome</keyword>
<protein>
    <submittedName>
        <fullName evidence="7">TlpA family protein disulfide reductase</fullName>
    </submittedName>
</protein>
<dbReference type="InterPro" id="IPR050553">
    <property type="entry name" value="Thioredoxin_ResA/DsbE_sf"/>
</dbReference>
<dbReference type="InterPro" id="IPR013766">
    <property type="entry name" value="Thioredoxin_domain"/>
</dbReference>
<feature type="signal peptide" evidence="5">
    <location>
        <begin position="1"/>
        <end position="18"/>
    </location>
</feature>
<dbReference type="GO" id="GO:0030313">
    <property type="term" value="C:cell envelope"/>
    <property type="evidence" value="ECO:0007669"/>
    <property type="project" value="UniProtKB-SubCell"/>
</dbReference>
<evidence type="ECO:0000256" key="3">
    <source>
        <dbReference type="ARBA" id="ARBA00023157"/>
    </source>
</evidence>
<keyword evidence="3" id="KW-1015">Disulfide bond</keyword>
<dbReference type="PANTHER" id="PTHR42852:SF6">
    <property type="entry name" value="THIOL:DISULFIDE INTERCHANGE PROTEIN DSBE"/>
    <property type="match status" value="1"/>
</dbReference>
<evidence type="ECO:0000256" key="5">
    <source>
        <dbReference type="SAM" id="SignalP"/>
    </source>
</evidence>
<keyword evidence="4" id="KW-0676">Redox-active center</keyword>
<reference evidence="7 8" key="1">
    <citation type="submission" date="2018-09" db="EMBL/GenBank/DDBJ databases">
        <title>Genome sequencing of strain 6GH32-13.</title>
        <authorList>
            <person name="Weon H.-Y."/>
            <person name="Heo J."/>
            <person name="Kwon S.-W."/>
        </authorList>
    </citation>
    <scope>NUCLEOTIDE SEQUENCE [LARGE SCALE GENOMIC DNA]</scope>
    <source>
        <strain evidence="7 8">5GH32-13</strain>
    </source>
</reference>
<dbReference type="Proteomes" id="UP000263900">
    <property type="component" value="Chromosome"/>
</dbReference>
<evidence type="ECO:0000313" key="8">
    <source>
        <dbReference type="Proteomes" id="UP000263900"/>
    </source>
</evidence>
<keyword evidence="2" id="KW-0201">Cytochrome c-type biogenesis</keyword>
<feature type="domain" description="Thioredoxin" evidence="6">
    <location>
        <begin position="419"/>
        <end position="569"/>
    </location>
</feature>
<accession>A0A3B7N314</accession>
<dbReference type="SUPFAM" id="SSF52833">
    <property type="entry name" value="Thioredoxin-like"/>
    <property type="match status" value="1"/>
</dbReference>
<keyword evidence="5" id="KW-0732">Signal</keyword>
<dbReference type="GO" id="GO:0017004">
    <property type="term" value="P:cytochrome complex assembly"/>
    <property type="evidence" value="ECO:0007669"/>
    <property type="project" value="UniProtKB-KW"/>
</dbReference>
<dbReference type="AlphaFoldDB" id="A0A3B7N314"/>
<evidence type="ECO:0000259" key="6">
    <source>
        <dbReference type="PROSITE" id="PS51352"/>
    </source>
</evidence>
<evidence type="ECO:0000256" key="2">
    <source>
        <dbReference type="ARBA" id="ARBA00022748"/>
    </source>
</evidence>
<dbReference type="PROSITE" id="PS51352">
    <property type="entry name" value="THIOREDOXIN_2"/>
    <property type="match status" value="1"/>
</dbReference>
<dbReference type="RefSeq" id="WP_119054327.1">
    <property type="nucleotide sequence ID" value="NZ_CP032157.1"/>
</dbReference>
<evidence type="ECO:0000256" key="1">
    <source>
        <dbReference type="ARBA" id="ARBA00004196"/>
    </source>
</evidence>
<dbReference type="CDD" id="cd02966">
    <property type="entry name" value="TlpA_like_family"/>
    <property type="match status" value="1"/>
</dbReference>
<dbReference type="PANTHER" id="PTHR42852">
    <property type="entry name" value="THIOL:DISULFIDE INTERCHANGE PROTEIN DSBE"/>
    <property type="match status" value="1"/>
</dbReference>
<dbReference type="Gene3D" id="3.40.30.10">
    <property type="entry name" value="Glutaredoxin"/>
    <property type="match status" value="1"/>
</dbReference>
<dbReference type="InterPro" id="IPR012336">
    <property type="entry name" value="Thioredoxin-like_fold"/>
</dbReference>
<comment type="subcellular location">
    <subcellularLocation>
        <location evidence="1">Cell envelope</location>
    </subcellularLocation>
</comment>
<proteinExistence type="predicted"/>
<dbReference type="OrthoDB" id="6399635at2"/>
<dbReference type="Pfam" id="PF13905">
    <property type="entry name" value="Thioredoxin_8"/>
    <property type="match status" value="1"/>
</dbReference>
<dbReference type="InterPro" id="IPR036249">
    <property type="entry name" value="Thioredoxin-like_sf"/>
</dbReference>
<dbReference type="EMBL" id="CP032157">
    <property type="protein sequence ID" value="AXY78455.1"/>
    <property type="molecule type" value="Genomic_DNA"/>
</dbReference>
<organism evidence="7 8">
    <name type="scientific">Paraflavitalea soli</name>
    <dbReference type="NCBI Taxonomy" id="2315862"/>
    <lineage>
        <taxon>Bacteria</taxon>
        <taxon>Pseudomonadati</taxon>
        <taxon>Bacteroidota</taxon>
        <taxon>Chitinophagia</taxon>
        <taxon>Chitinophagales</taxon>
        <taxon>Chitinophagaceae</taxon>
        <taxon>Paraflavitalea</taxon>
    </lineage>
</organism>